<evidence type="ECO:0000256" key="1">
    <source>
        <dbReference type="ARBA" id="ARBA00004167"/>
    </source>
</evidence>
<comment type="caution">
    <text evidence="15">The sequence shown here is derived from an EMBL/GenBank/DDBJ whole genome shotgun (WGS) entry which is preliminary data.</text>
</comment>
<name>A0A2T0GWW1_ACTMO</name>
<evidence type="ECO:0000256" key="8">
    <source>
        <dbReference type="ARBA" id="ARBA00023163"/>
    </source>
</evidence>
<dbReference type="Proteomes" id="UP000239352">
    <property type="component" value="Unassembled WGS sequence"/>
</dbReference>
<dbReference type="InterPro" id="IPR051474">
    <property type="entry name" value="Anti-sigma-K/W_factor"/>
</dbReference>
<protein>
    <recommendedName>
        <fullName evidence="10">Regulator of SigK</fullName>
    </recommendedName>
    <alternativeName>
        <fullName evidence="9">Sigma-K anti-sigma factor RskA</fullName>
    </alternativeName>
</protein>
<keyword evidence="5 12" id="KW-1133">Transmembrane helix</keyword>
<feature type="domain" description="Anti-sigma K factor RskA C-terminal" evidence="13">
    <location>
        <begin position="102"/>
        <end position="250"/>
    </location>
</feature>
<comment type="subcellular location">
    <subcellularLocation>
        <location evidence="2">Cell membrane</location>
    </subcellularLocation>
    <subcellularLocation>
        <location evidence="1">Membrane</location>
        <topology evidence="1">Single-pass membrane protein</topology>
    </subcellularLocation>
</comment>
<evidence type="ECO:0000256" key="2">
    <source>
        <dbReference type="ARBA" id="ARBA00004236"/>
    </source>
</evidence>
<dbReference type="GO" id="GO:0005886">
    <property type="term" value="C:plasma membrane"/>
    <property type="evidence" value="ECO:0007669"/>
    <property type="project" value="UniProtKB-SubCell"/>
</dbReference>
<feature type="transmembrane region" description="Helical" evidence="12">
    <location>
        <begin position="101"/>
        <end position="122"/>
    </location>
</feature>
<dbReference type="InterPro" id="IPR018764">
    <property type="entry name" value="RskA_C"/>
</dbReference>
<evidence type="ECO:0000313" key="16">
    <source>
        <dbReference type="Proteomes" id="UP000239352"/>
    </source>
</evidence>
<proteinExistence type="predicted"/>
<dbReference type="InterPro" id="IPR053877">
    <property type="entry name" value="RskA_N"/>
</dbReference>
<dbReference type="Pfam" id="PF10099">
    <property type="entry name" value="RskA_C"/>
    <property type="match status" value="1"/>
</dbReference>
<gene>
    <name evidence="15" type="ORF">CEP50_09950</name>
</gene>
<evidence type="ECO:0000259" key="13">
    <source>
        <dbReference type="Pfam" id="PF10099"/>
    </source>
</evidence>
<keyword evidence="3" id="KW-1003">Cell membrane</keyword>
<evidence type="ECO:0000256" key="10">
    <source>
        <dbReference type="ARBA" id="ARBA00030803"/>
    </source>
</evidence>
<dbReference type="InParanoid" id="A0A2T0GWW1"/>
<keyword evidence="7 12" id="KW-0472">Membrane</keyword>
<evidence type="ECO:0000256" key="9">
    <source>
        <dbReference type="ARBA" id="ARBA00029829"/>
    </source>
</evidence>
<organism evidence="15 16">
    <name type="scientific">Actinopolyspora mortivallis</name>
    <dbReference type="NCBI Taxonomy" id="33906"/>
    <lineage>
        <taxon>Bacteria</taxon>
        <taxon>Bacillati</taxon>
        <taxon>Actinomycetota</taxon>
        <taxon>Actinomycetes</taxon>
        <taxon>Actinopolysporales</taxon>
        <taxon>Actinopolysporaceae</taxon>
        <taxon>Actinopolyspora</taxon>
    </lineage>
</organism>
<evidence type="ECO:0000259" key="14">
    <source>
        <dbReference type="Pfam" id="PF22618"/>
    </source>
</evidence>
<dbReference type="STRING" id="1050202.GCA_000384035_01455"/>
<evidence type="ECO:0000256" key="12">
    <source>
        <dbReference type="SAM" id="Phobius"/>
    </source>
</evidence>
<dbReference type="GO" id="GO:0006417">
    <property type="term" value="P:regulation of translation"/>
    <property type="evidence" value="ECO:0007669"/>
    <property type="project" value="TreeGrafter"/>
</dbReference>
<dbReference type="Pfam" id="PF22618">
    <property type="entry name" value="RskA_N"/>
    <property type="match status" value="1"/>
</dbReference>
<evidence type="ECO:0000256" key="6">
    <source>
        <dbReference type="ARBA" id="ARBA00023015"/>
    </source>
</evidence>
<dbReference type="GO" id="GO:0016989">
    <property type="term" value="F:sigma factor antagonist activity"/>
    <property type="evidence" value="ECO:0007669"/>
    <property type="project" value="TreeGrafter"/>
</dbReference>
<dbReference type="EMBL" id="PVSR01000013">
    <property type="protein sequence ID" value="PRW63513.1"/>
    <property type="molecule type" value="Genomic_DNA"/>
</dbReference>
<evidence type="ECO:0000256" key="5">
    <source>
        <dbReference type="ARBA" id="ARBA00022989"/>
    </source>
</evidence>
<keyword evidence="8" id="KW-0804">Transcription</keyword>
<feature type="domain" description="Anti-sigma-K factor RskA N-terminal" evidence="14">
    <location>
        <begin position="8"/>
        <end position="48"/>
    </location>
</feature>
<evidence type="ECO:0000256" key="7">
    <source>
        <dbReference type="ARBA" id="ARBA00023136"/>
    </source>
</evidence>
<dbReference type="RefSeq" id="WP_106113664.1">
    <property type="nucleotide sequence ID" value="NZ_PVSR01000013.1"/>
</dbReference>
<sequence>MSTTEMSTLTGAYALDALTGTERARFERHMAVCEDCAREVRELRETAARLGTDAAASPPEGLKERVLEEVARTRQRPPRTGGRGGRGAPAFLPPHPWTTRLAVAAAALGVVLAGVFGGVAWHTQRQLAEVTRQDEGVDRVDTATRVMRLLRAPDARVVRSSEGKNRAAVVISERRGGVAFLGSDMAEPPPNRVYQLWFLEEGRPVSAGVFEPAAGMAESSVVSRAPEGAERMAVTVEPEGGSARPTTEPVMVLDMPV</sequence>
<feature type="region of interest" description="Disordered" evidence="11">
    <location>
        <begin position="67"/>
        <end position="90"/>
    </location>
</feature>
<keyword evidence="4 12" id="KW-0812">Transmembrane</keyword>
<evidence type="ECO:0000256" key="3">
    <source>
        <dbReference type="ARBA" id="ARBA00022475"/>
    </source>
</evidence>
<evidence type="ECO:0000256" key="11">
    <source>
        <dbReference type="SAM" id="MobiDB-lite"/>
    </source>
</evidence>
<dbReference type="AlphaFoldDB" id="A0A2T0GWW1"/>
<dbReference type="InterPro" id="IPR041916">
    <property type="entry name" value="Anti_sigma_zinc_sf"/>
</dbReference>
<reference evidence="15 16" key="1">
    <citation type="submission" date="2018-03" db="EMBL/GenBank/DDBJ databases">
        <title>Actinopolyspora mortivallis from Sahara, screening for active biomolecules.</title>
        <authorList>
            <person name="Selama O."/>
            <person name="Wellington E.M.H."/>
            <person name="Hacene H."/>
        </authorList>
    </citation>
    <scope>NUCLEOTIDE SEQUENCE [LARGE SCALE GENOMIC DNA]</scope>
    <source>
        <strain evidence="15 16">M5A</strain>
    </source>
</reference>
<keyword evidence="16" id="KW-1185">Reference proteome</keyword>
<dbReference type="PANTHER" id="PTHR37461">
    <property type="entry name" value="ANTI-SIGMA-K FACTOR RSKA"/>
    <property type="match status" value="1"/>
</dbReference>
<evidence type="ECO:0000313" key="15">
    <source>
        <dbReference type="EMBL" id="PRW63513.1"/>
    </source>
</evidence>
<keyword evidence="6" id="KW-0805">Transcription regulation</keyword>
<dbReference type="PANTHER" id="PTHR37461:SF1">
    <property type="entry name" value="ANTI-SIGMA-K FACTOR RSKA"/>
    <property type="match status" value="1"/>
</dbReference>
<dbReference type="Gene3D" id="1.10.10.1320">
    <property type="entry name" value="Anti-sigma factor, zinc-finger domain"/>
    <property type="match status" value="1"/>
</dbReference>
<accession>A0A2T0GWW1</accession>
<evidence type="ECO:0000256" key="4">
    <source>
        <dbReference type="ARBA" id="ARBA00022692"/>
    </source>
</evidence>